<gene>
    <name evidence="2" type="ORF">ZHAS_00002395</name>
</gene>
<evidence type="ECO:0000256" key="1">
    <source>
        <dbReference type="SAM" id="SignalP"/>
    </source>
</evidence>
<keyword evidence="4" id="KW-1185">Reference proteome</keyword>
<dbReference type="EMBL" id="ATLV01010516">
    <property type="status" value="NOT_ANNOTATED_CDS"/>
    <property type="molecule type" value="Genomic_DNA"/>
</dbReference>
<dbReference type="Proteomes" id="UP000030765">
    <property type="component" value="Unassembled WGS sequence"/>
</dbReference>
<dbReference type="VEuPathDB" id="VectorBase:ASIC002395"/>
<evidence type="ECO:0000313" key="3">
    <source>
        <dbReference type="EnsemblMetazoa" id="ASIC002395-PA"/>
    </source>
</evidence>
<reference evidence="3" key="2">
    <citation type="submission" date="2020-05" db="UniProtKB">
        <authorList>
            <consortium name="EnsemblMetazoa"/>
        </authorList>
    </citation>
    <scope>IDENTIFICATION</scope>
</reference>
<evidence type="ECO:0008006" key="5">
    <source>
        <dbReference type="Google" id="ProtNLM"/>
    </source>
</evidence>
<dbReference type="AlphaFoldDB" id="A0A084VC63"/>
<sequence>MKFAIVLVALFAVACIQARPHPSEDDAAVAEVSAESGEENDVAVDVEADASVDVEIGADTIAELAKEFENNPEGRKFPWVKLLEAIVEFVSDLIAGEETST</sequence>
<evidence type="ECO:0000313" key="4">
    <source>
        <dbReference type="Proteomes" id="UP000030765"/>
    </source>
</evidence>
<accession>A0A084VC63</accession>
<dbReference type="EnsemblMetazoa" id="ASIC002395-RA">
    <property type="protein sequence ID" value="ASIC002395-PA"/>
    <property type="gene ID" value="ASIC002395"/>
</dbReference>
<organism evidence="2">
    <name type="scientific">Anopheles sinensis</name>
    <name type="common">Mosquito</name>
    <dbReference type="NCBI Taxonomy" id="74873"/>
    <lineage>
        <taxon>Eukaryota</taxon>
        <taxon>Metazoa</taxon>
        <taxon>Ecdysozoa</taxon>
        <taxon>Arthropoda</taxon>
        <taxon>Hexapoda</taxon>
        <taxon>Insecta</taxon>
        <taxon>Pterygota</taxon>
        <taxon>Neoptera</taxon>
        <taxon>Endopterygota</taxon>
        <taxon>Diptera</taxon>
        <taxon>Nematocera</taxon>
        <taxon>Culicoidea</taxon>
        <taxon>Culicidae</taxon>
        <taxon>Anophelinae</taxon>
        <taxon>Anopheles</taxon>
    </lineage>
</organism>
<dbReference type="PROSITE" id="PS51257">
    <property type="entry name" value="PROKAR_LIPOPROTEIN"/>
    <property type="match status" value="1"/>
</dbReference>
<name>A0A084VC63_ANOSI</name>
<protein>
    <recommendedName>
        <fullName evidence="5">Secreted protein</fullName>
    </recommendedName>
</protein>
<proteinExistence type="predicted"/>
<feature type="chain" id="PRO_5001783325" description="Secreted protein" evidence="1">
    <location>
        <begin position="19"/>
        <end position="101"/>
    </location>
</feature>
<feature type="signal peptide" evidence="1">
    <location>
        <begin position="1"/>
        <end position="18"/>
    </location>
</feature>
<reference evidence="2 4" key="1">
    <citation type="journal article" date="2014" name="BMC Genomics">
        <title>Genome sequence of Anopheles sinensis provides insight into genetics basis of mosquito competence for malaria parasites.</title>
        <authorList>
            <person name="Zhou D."/>
            <person name="Zhang D."/>
            <person name="Ding G."/>
            <person name="Shi L."/>
            <person name="Hou Q."/>
            <person name="Ye Y."/>
            <person name="Xu Y."/>
            <person name="Zhou H."/>
            <person name="Xiong C."/>
            <person name="Li S."/>
            <person name="Yu J."/>
            <person name="Hong S."/>
            <person name="Yu X."/>
            <person name="Zou P."/>
            <person name="Chen C."/>
            <person name="Chang X."/>
            <person name="Wang W."/>
            <person name="Lv Y."/>
            <person name="Sun Y."/>
            <person name="Ma L."/>
            <person name="Shen B."/>
            <person name="Zhu C."/>
        </authorList>
    </citation>
    <scope>NUCLEOTIDE SEQUENCE [LARGE SCALE GENOMIC DNA]</scope>
</reference>
<evidence type="ECO:0000313" key="2">
    <source>
        <dbReference type="EMBL" id="KFB35557.1"/>
    </source>
</evidence>
<keyword evidence="1" id="KW-0732">Signal</keyword>
<dbReference type="EMBL" id="KE524585">
    <property type="protein sequence ID" value="KFB35557.1"/>
    <property type="molecule type" value="Genomic_DNA"/>
</dbReference>